<evidence type="ECO:0000256" key="6">
    <source>
        <dbReference type="ARBA" id="ARBA00023136"/>
    </source>
</evidence>
<dbReference type="EMBL" id="FORT01000003">
    <property type="protein sequence ID" value="SFJ37894.1"/>
    <property type="molecule type" value="Genomic_DNA"/>
</dbReference>
<reference evidence="10" key="1">
    <citation type="submission" date="2016-10" db="EMBL/GenBank/DDBJ databases">
        <authorList>
            <person name="Varghese N."/>
            <person name="Submissions S."/>
        </authorList>
    </citation>
    <scope>NUCLEOTIDE SEQUENCE [LARGE SCALE GENOMIC DNA]</scope>
    <source>
        <strain evidence="10">OK042</strain>
    </source>
</reference>
<organism evidence="9 10">
    <name type="scientific">Brevibacillus centrosporus</name>
    <dbReference type="NCBI Taxonomy" id="54910"/>
    <lineage>
        <taxon>Bacteria</taxon>
        <taxon>Bacillati</taxon>
        <taxon>Bacillota</taxon>
        <taxon>Bacilli</taxon>
        <taxon>Bacillales</taxon>
        <taxon>Paenibacillaceae</taxon>
        <taxon>Brevibacillus</taxon>
    </lineage>
</organism>
<evidence type="ECO:0000256" key="4">
    <source>
        <dbReference type="ARBA" id="ARBA00022692"/>
    </source>
</evidence>
<proteinExistence type="inferred from homology"/>
<dbReference type="GO" id="GO:0005886">
    <property type="term" value="C:plasma membrane"/>
    <property type="evidence" value="ECO:0007669"/>
    <property type="project" value="UniProtKB-SubCell"/>
</dbReference>
<protein>
    <submittedName>
        <fullName evidence="9">Paired small multidrug resistance pump</fullName>
    </submittedName>
</protein>
<dbReference type="InterPro" id="IPR037185">
    <property type="entry name" value="EmrE-like"/>
</dbReference>
<evidence type="ECO:0000256" key="3">
    <source>
        <dbReference type="ARBA" id="ARBA00022475"/>
    </source>
</evidence>
<keyword evidence="6 8" id="KW-0472">Membrane</keyword>
<keyword evidence="10" id="KW-1185">Reference proteome</keyword>
<gene>
    <name evidence="9" type="ORF">SAMN05518846_103178</name>
</gene>
<dbReference type="FunFam" id="1.10.3730.20:FF:000001">
    <property type="entry name" value="Quaternary ammonium compound resistance transporter SugE"/>
    <property type="match status" value="1"/>
</dbReference>
<comment type="subcellular location">
    <subcellularLocation>
        <location evidence="1 7">Cell membrane</location>
        <topology evidence="1 7">Multi-pass membrane protein</topology>
    </subcellularLocation>
</comment>
<dbReference type="AlphaFoldDB" id="A0A1I3QUN4"/>
<feature type="transmembrane region" description="Helical" evidence="8">
    <location>
        <begin position="57"/>
        <end position="79"/>
    </location>
</feature>
<keyword evidence="2" id="KW-0813">Transport</keyword>
<dbReference type="RefSeq" id="WP_092267131.1">
    <property type="nucleotide sequence ID" value="NZ_BJOE01000004.1"/>
</dbReference>
<evidence type="ECO:0000256" key="8">
    <source>
        <dbReference type="SAM" id="Phobius"/>
    </source>
</evidence>
<evidence type="ECO:0000256" key="2">
    <source>
        <dbReference type="ARBA" id="ARBA00022448"/>
    </source>
</evidence>
<keyword evidence="5 8" id="KW-1133">Transmembrane helix</keyword>
<evidence type="ECO:0000313" key="10">
    <source>
        <dbReference type="Proteomes" id="UP000198915"/>
    </source>
</evidence>
<keyword evidence="3" id="KW-1003">Cell membrane</keyword>
<dbReference type="Gene3D" id="1.10.3730.20">
    <property type="match status" value="1"/>
</dbReference>
<evidence type="ECO:0000256" key="5">
    <source>
        <dbReference type="ARBA" id="ARBA00022989"/>
    </source>
</evidence>
<keyword evidence="4 7" id="KW-0812">Transmembrane</keyword>
<dbReference type="PANTHER" id="PTHR30561:SF0">
    <property type="entry name" value="GUANIDINIUM EXPORTER"/>
    <property type="match status" value="1"/>
</dbReference>
<evidence type="ECO:0000256" key="7">
    <source>
        <dbReference type="RuleBase" id="RU003942"/>
    </source>
</evidence>
<feature type="transmembrane region" description="Helical" evidence="8">
    <location>
        <begin position="29"/>
        <end position="50"/>
    </location>
</feature>
<name>A0A1I3QUN4_9BACL</name>
<dbReference type="SUPFAM" id="SSF103481">
    <property type="entry name" value="Multidrug resistance efflux transporter EmrE"/>
    <property type="match status" value="1"/>
</dbReference>
<dbReference type="Pfam" id="PF00893">
    <property type="entry name" value="Multi_Drug_Res"/>
    <property type="match status" value="1"/>
</dbReference>
<dbReference type="STRING" id="1884381.SAMN05518846_103178"/>
<evidence type="ECO:0000256" key="1">
    <source>
        <dbReference type="ARBA" id="ARBA00004651"/>
    </source>
</evidence>
<comment type="similarity">
    <text evidence="7">Belongs to the drug/metabolite transporter (DMT) superfamily. Small multidrug resistance (SMR) (TC 2.A.7.1) family.</text>
</comment>
<sequence length="104" mass="10923">MSWVALILAGCFEVVGVMGITQVNQKPSLRSYLVLVGGFALSFILLSFAMKEIAMGTAYAVWTGIGTVGSALVGMLVYGEPKDKLRITCIALVIVSVAGLKLIA</sequence>
<dbReference type="PANTHER" id="PTHR30561">
    <property type="entry name" value="SMR FAMILY PROTON-DEPENDENT DRUG EFFLUX TRANSPORTER SUGE"/>
    <property type="match status" value="1"/>
</dbReference>
<evidence type="ECO:0000313" key="9">
    <source>
        <dbReference type="EMBL" id="SFJ37894.1"/>
    </source>
</evidence>
<dbReference type="GO" id="GO:0022857">
    <property type="term" value="F:transmembrane transporter activity"/>
    <property type="evidence" value="ECO:0007669"/>
    <property type="project" value="InterPro"/>
</dbReference>
<dbReference type="InterPro" id="IPR045324">
    <property type="entry name" value="Small_multidrug_res"/>
</dbReference>
<dbReference type="Proteomes" id="UP000198915">
    <property type="component" value="Unassembled WGS sequence"/>
</dbReference>
<dbReference type="InterPro" id="IPR000390">
    <property type="entry name" value="Small_drug/metabolite_transptr"/>
</dbReference>
<accession>A0A1I3QUN4</accession>